<accession>A0AAN6Q4M6</accession>
<reference evidence="1" key="1">
    <citation type="journal article" date="2023" name="Mol. Phylogenet. Evol.">
        <title>Genome-scale phylogeny and comparative genomics of the fungal order Sordariales.</title>
        <authorList>
            <person name="Hensen N."/>
            <person name="Bonometti L."/>
            <person name="Westerberg I."/>
            <person name="Brannstrom I.O."/>
            <person name="Guillou S."/>
            <person name="Cros-Aarteil S."/>
            <person name="Calhoun S."/>
            <person name="Haridas S."/>
            <person name="Kuo A."/>
            <person name="Mondo S."/>
            <person name="Pangilinan J."/>
            <person name="Riley R."/>
            <person name="LaButti K."/>
            <person name="Andreopoulos B."/>
            <person name="Lipzen A."/>
            <person name="Chen C."/>
            <person name="Yan M."/>
            <person name="Daum C."/>
            <person name="Ng V."/>
            <person name="Clum A."/>
            <person name="Steindorff A."/>
            <person name="Ohm R.A."/>
            <person name="Martin F."/>
            <person name="Silar P."/>
            <person name="Natvig D.O."/>
            <person name="Lalanne C."/>
            <person name="Gautier V."/>
            <person name="Ament-Velasquez S.L."/>
            <person name="Kruys A."/>
            <person name="Hutchinson M.I."/>
            <person name="Powell A.J."/>
            <person name="Barry K."/>
            <person name="Miller A.N."/>
            <person name="Grigoriev I.V."/>
            <person name="Debuchy R."/>
            <person name="Gladieux P."/>
            <person name="Hiltunen Thoren M."/>
            <person name="Johannesson H."/>
        </authorList>
    </citation>
    <scope>NUCLEOTIDE SEQUENCE</scope>
    <source>
        <strain evidence="1">CBS 757.83</strain>
    </source>
</reference>
<sequence>MRFSVSSLSSRRRAEFSFFLAGHTCAWLKNATKENWLAISFAGCVSRHQCWVARREPQLPHISGYLFFLPFLSFLVPPPSQGSFRPSRFLDRKITVWCTAKQRASHRCPPFPRIEVYKVLLCRGGNRCRHRAPQPLSKNRKRKTMSRSSV</sequence>
<dbReference type="EMBL" id="MU863632">
    <property type="protein sequence ID" value="KAK4102169.1"/>
    <property type="molecule type" value="Genomic_DNA"/>
</dbReference>
<dbReference type="AlphaFoldDB" id="A0AAN6Q4M6"/>
<reference evidence="1" key="2">
    <citation type="submission" date="2023-05" db="EMBL/GenBank/DDBJ databases">
        <authorList>
            <consortium name="Lawrence Berkeley National Laboratory"/>
            <person name="Steindorff A."/>
            <person name="Hensen N."/>
            <person name="Bonometti L."/>
            <person name="Westerberg I."/>
            <person name="Brannstrom I.O."/>
            <person name="Guillou S."/>
            <person name="Cros-Aarteil S."/>
            <person name="Calhoun S."/>
            <person name="Haridas S."/>
            <person name="Kuo A."/>
            <person name="Mondo S."/>
            <person name="Pangilinan J."/>
            <person name="Riley R."/>
            <person name="Labutti K."/>
            <person name="Andreopoulos B."/>
            <person name="Lipzen A."/>
            <person name="Chen C."/>
            <person name="Yanf M."/>
            <person name="Daum C."/>
            <person name="Ng V."/>
            <person name="Clum A."/>
            <person name="Ohm R."/>
            <person name="Martin F."/>
            <person name="Silar P."/>
            <person name="Natvig D."/>
            <person name="Lalanne C."/>
            <person name="Gautier V."/>
            <person name="Ament-Velasquez S.L."/>
            <person name="Kruys A."/>
            <person name="Hutchinson M.I."/>
            <person name="Powell A.J."/>
            <person name="Barry K."/>
            <person name="Miller A.N."/>
            <person name="Grigoriev I.V."/>
            <person name="Debuchy R."/>
            <person name="Gladieux P."/>
            <person name="Thoren M.H."/>
            <person name="Johannesson H."/>
        </authorList>
    </citation>
    <scope>NUCLEOTIDE SEQUENCE</scope>
    <source>
        <strain evidence="1">CBS 757.83</strain>
    </source>
</reference>
<evidence type="ECO:0000313" key="2">
    <source>
        <dbReference type="Proteomes" id="UP001305647"/>
    </source>
</evidence>
<protein>
    <submittedName>
        <fullName evidence="1">Uncharacterized protein</fullName>
    </submittedName>
</protein>
<dbReference type="Proteomes" id="UP001305647">
    <property type="component" value="Unassembled WGS sequence"/>
</dbReference>
<evidence type="ECO:0000313" key="1">
    <source>
        <dbReference type="EMBL" id="KAK4102169.1"/>
    </source>
</evidence>
<keyword evidence="2" id="KW-1185">Reference proteome</keyword>
<proteinExistence type="predicted"/>
<organism evidence="1 2">
    <name type="scientific">Parathielavia hyrcaniae</name>
    <dbReference type="NCBI Taxonomy" id="113614"/>
    <lineage>
        <taxon>Eukaryota</taxon>
        <taxon>Fungi</taxon>
        <taxon>Dikarya</taxon>
        <taxon>Ascomycota</taxon>
        <taxon>Pezizomycotina</taxon>
        <taxon>Sordariomycetes</taxon>
        <taxon>Sordariomycetidae</taxon>
        <taxon>Sordariales</taxon>
        <taxon>Chaetomiaceae</taxon>
        <taxon>Parathielavia</taxon>
    </lineage>
</organism>
<name>A0AAN6Q4M6_9PEZI</name>
<comment type="caution">
    <text evidence="1">The sequence shown here is derived from an EMBL/GenBank/DDBJ whole genome shotgun (WGS) entry which is preliminary data.</text>
</comment>
<gene>
    <name evidence="1" type="ORF">N658DRAFT_353775</name>
</gene>